<accession>A0ABP0WVL9</accession>
<evidence type="ECO:0000313" key="1">
    <source>
        <dbReference type="EMBL" id="CAK9270909.1"/>
    </source>
</evidence>
<gene>
    <name evidence="1" type="ORF">CSSPJE1EN1_LOCUS16387</name>
</gene>
<keyword evidence="2" id="KW-1185">Reference proteome</keyword>
<sequence>MLKGNIKDFVNATLAFRNDEPATAAVCASLDGHNDTSHVLSLLAVEEENTQVELLTREEGVQEVEEENTQELDVEHIEFMNWVSIGFPGMAPDVEPIELIDWVSTSHPGMPPALGLDYGISPHPIWQSVDSWELRSGWWPTYETGADEGRGGGWANQSSCFKFLLGHAQAASTSEAHRSALRRFHHSGLLQQRQL</sequence>
<protein>
    <submittedName>
        <fullName evidence="1">Uncharacterized protein</fullName>
    </submittedName>
</protein>
<dbReference type="EMBL" id="OZ020098">
    <property type="protein sequence ID" value="CAK9270909.1"/>
    <property type="molecule type" value="Genomic_DNA"/>
</dbReference>
<dbReference type="Proteomes" id="UP001497444">
    <property type="component" value="Chromosome 3"/>
</dbReference>
<evidence type="ECO:0000313" key="2">
    <source>
        <dbReference type="Proteomes" id="UP001497444"/>
    </source>
</evidence>
<proteinExistence type="predicted"/>
<name>A0ABP0WVL9_9BRYO</name>
<organism evidence="1 2">
    <name type="scientific">Sphagnum jensenii</name>
    <dbReference type="NCBI Taxonomy" id="128206"/>
    <lineage>
        <taxon>Eukaryota</taxon>
        <taxon>Viridiplantae</taxon>
        <taxon>Streptophyta</taxon>
        <taxon>Embryophyta</taxon>
        <taxon>Bryophyta</taxon>
        <taxon>Sphagnophytina</taxon>
        <taxon>Sphagnopsida</taxon>
        <taxon>Sphagnales</taxon>
        <taxon>Sphagnaceae</taxon>
        <taxon>Sphagnum</taxon>
    </lineage>
</organism>
<reference evidence="1" key="1">
    <citation type="submission" date="2024-02" db="EMBL/GenBank/DDBJ databases">
        <authorList>
            <consortium name="ELIXIR-Norway"/>
            <consortium name="Elixir Norway"/>
        </authorList>
    </citation>
    <scope>NUCLEOTIDE SEQUENCE</scope>
</reference>